<keyword evidence="1" id="KW-0175">Coiled coil</keyword>
<dbReference type="AlphaFoldDB" id="A0A2N9GDV7"/>
<dbReference type="EMBL" id="OIVN01001757">
    <property type="protein sequence ID" value="SPC97314.1"/>
    <property type="molecule type" value="Genomic_DNA"/>
</dbReference>
<feature type="region of interest" description="Disordered" evidence="2">
    <location>
        <begin position="506"/>
        <end position="587"/>
    </location>
</feature>
<gene>
    <name evidence="3" type="ORF">FSB_LOCUS25196</name>
</gene>
<evidence type="ECO:0000313" key="3">
    <source>
        <dbReference type="EMBL" id="SPC97314.1"/>
    </source>
</evidence>
<reference evidence="3" key="1">
    <citation type="submission" date="2018-02" db="EMBL/GenBank/DDBJ databases">
        <authorList>
            <person name="Cohen D.B."/>
            <person name="Kent A.D."/>
        </authorList>
    </citation>
    <scope>NUCLEOTIDE SEQUENCE</scope>
</reference>
<proteinExistence type="predicted"/>
<evidence type="ECO:0000256" key="1">
    <source>
        <dbReference type="SAM" id="Coils"/>
    </source>
</evidence>
<name>A0A2N9GDV7_FAGSY</name>
<feature type="coiled-coil region" evidence="1">
    <location>
        <begin position="453"/>
        <end position="480"/>
    </location>
</feature>
<feature type="compositionally biased region" description="Pro residues" evidence="2">
    <location>
        <begin position="552"/>
        <end position="587"/>
    </location>
</feature>
<accession>A0A2N9GDV7</accession>
<protein>
    <submittedName>
        <fullName evidence="3">Uncharacterized protein</fullName>
    </submittedName>
</protein>
<evidence type="ECO:0000256" key="2">
    <source>
        <dbReference type="SAM" id="MobiDB-lite"/>
    </source>
</evidence>
<organism evidence="3">
    <name type="scientific">Fagus sylvatica</name>
    <name type="common">Beechnut</name>
    <dbReference type="NCBI Taxonomy" id="28930"/>
    <lineage>
        <taxon>Eukaryota</taxon>
        <taxon>Viridiplantae</taxon>
        <taxon>Streptophyta</taxon>
        <taxon>Embryophyta</taxon>
        <taxon>Tracheophyta</taxon>
        <taxon>Spermatophyta</taxon>
        <taxon>Magnoliopsida</taxon>
        <taxon>eudicotyledons</taxon>
        <taxon>Gunneridae</taxon>
        <taxon>Pentapetalae</taxon>
        <taxon>rosids</taxon>
        <taxon>fabids</taxon>
        <taxon>Fagales</taxon>
        <taxon>Fagaceae</taxon>
        <taxon>Fagus</taxon>
    </lineage>
</organism>
<feature type="region of interest" description="Disordered" evidence="2">
    <location>
        <begin position="279"/>
        <end position="326"/>
    </location>
</feature>
<feature type="compositionally biased region" description="Acidic residues" evidence="2">
    <location>
        <begin position="520"/>
        <end position="533"/>
    </location>
</feature>
<sequence length="587" mass="64442">MAEAHRLAHLVDSNVSMGAFRERYRVPNDVRLRYCSVDDIPVLNQDEILIPVMNVVEGGVRFPPNLLLIDFLQTVNAFLAQLSINVFRIVMGVVALNRLLGVKLSPKEILHVYSYTCPGSESATTCHLRAKNVEVKLVNGLLKSHKGFDNDFFVVFGNWFTDGSSCRNDFGRPVPSRLKIPDHEVKLEELKTVLDANIYIDQIGQPRSAPLLLGYMPLIGDFLEGPTVPRSQEVRVEPSALFEAQPATTDIPSEQPNLIPTGQVLEMALVNPFELMGKKAKGRKKADQSGQPKKPQKAVFEVIAPEQSTERAEFDSVSREEPTQPPQVVELDEPEVVAKQPPRVKRARTEVEASKLPSSSSAGEVWALELRVRKRLITTQDSLLGTSNADLLAWVAHGLGAIVCLPEDIRAWSVMPSGKVFRHISRGLFKVAQGILNMESRVFDLEGILREKDAEHTKAMAELKEKVKLLEAECVRLIGLARKEGKQAGQQELLDQFLRDKTPLSYPEASLRNLDAKDGDNEDGEDEAEEVGGEPDQLIVTLTPPVSDPSASDPPAPSGPAPVDPVVNDPPTPSGPAPVDPAPPSEN</sequence>
<feature type="compositionally biased region" description="Basic and acidic residues" evidence="2">
    <location>
        <begin position="308"/>
        <end position="322"/>
    </location>
</feature>